<proteinExistence type="predicted"/>
<comment type="caution">
    <text evidence="2">The sequence shown here is derived from an EMBL/GenBank/DDBJ whole genome shotgun (WGS) entry which is preliminary data.</text>
</comment>
<reference evidence="2" key="1">
    <citation type="journal article" date="2019" name="Sci. Rep.">
        <title>Draft genome of Tanacetum cinerariifolium, the natural source of mosquito coil.</title>
        <authorList>
            <person name="Yamashiro T."/>
            <person name="Shiraishi A."/>
            <person name="Satake H."/>
            <person name="Nakayama K."/>
        </authorList>
    </citation>
    <scope>NUCLEOTIDE SEQUENCE</scope>
</reference>
<organism evidence="2">
    <name type="scientific">Tanacetum cinerariifolium</name>
    <name type="common">Dalmatian daisy</name>
    <name type="synonym">Chrysanthemum cinerariifolium</name>
    <dbReference type="NCBI Taxonomy" id="118510"/>
    <lineage>
        <taxon>Eukaryota</taxon>
        <taxon>Viridiplantae</taxon>
        <taxon>Streptophyta</taxon>
        <taxon>Embryophyta</taxon>
        <taxon>Tracheophyta</taxon>
        <taxon>Spermatophyta</taxon>
        <taxon>Magnoliopsida</taxon>
        <taxon>eudicotyledons</taxon>
        <taxon>Gunneridae</taxon>
        <taxon>Pentapetalae</taxon>
        <taxon>asterids</taxon>
        <taxon>campanulids</taxon>
        <taxon>Asterales</taxon>
        <taxon>Asteraceae</taxon>
        <taxon>Asteroideae</taxon>
        <taxon>Anthemideae</taxon>
        <taxon>Anthemidinae</taxon>
        <taxon>Tanacetum</taxon>
    </lineage>
</organism>
<feature type="region of interest" description="Disordered" evidence="1">
    <location>
        <begin position="1"/>
        <end position="54"/>
    </location>
</feature>
<sequence>MFLKKTSELDTGQAGSDPGKTLESRPPPDDDKMAKDQAGSNPGKSHVALAGSNPEPMHDNFVAIVYPKVHESLKFLADEQVILEDPLNEPGKPNVNAEVVSMVTVLIHQASLLVPPLSTPIIDLSPPKPVASHLLEPFITATTKTTTTTLLLLPPPQQQSITDLELASRVTALEKKFSDFENKSQTLDKKTPNLRSRQSTPYSDQPVKDMPIPDDVNISDLKDIDTAHLPKIKTRPDWLKPVPEEDRPETPEPDWIIPLPDLPDAENN</sequence>
<evidence type="ECO:0000256" key="1">
    <source>
        <dbReference type="SAM" id="MobiDB-lite"/>
    </source>
</evidence>
<feature type="compositionally biased region" description="Polar residues" evidence="1">
    <location>
        <begin position="193"/>
        <end position="203"/>
    </location>
</feature>
<gene>
    <name evidence="2" type="ORF">Tci_636468</name>
</gene>
<dbReference type="EMBL" id="BKCJ010461005">
    <property type="protein sequence ID" value="GFA64496.1"/>
    <property type="molecule type" value="Genomic_DNA"/>
</dbReference>
<feature type="compositionally biased region" description="Basic and acidic residues" evidence="1">
    <location>
        <begin position="20"/>
        <end position="35"/>
    </location>
</feature>
<evidence type="ECO:0000313" key="2">
    <source>
        <dbReference type="EMBL" id="GFA64496.1"/>
    </source>
</evidence>
<name>A0A699K003_TANCI</name>
<feature type="region of interest" description="Disordered" evidence="1">
    <location>
        <begin position="183"/>
        <end position="268"/>
    </location>
</feature>
<accession>A0A699K003</accession>
<dbReference type="AlphaFoldDB" id="A0A699K003"/>
<feature type="compositionally biased region" description="Basic and acidic residues" evidence="1">
    <location>
        <begin position="220"/>
        <end position="250"/>
    </location>
</feature>
<protein>
    <submittedName>
        <fullName evidence="2">Uncharacterized protein</fullName>
    </submittedName>
</protein>